<dbReference type="InterPro" id="IPR001789">
    <property type="entry name" value="Sig_transdc_resp-reg_receiver"/>
</dbReference>
<dbReference type="Pfam" id="PF02518">
    <property type="entry name" value="HATPase_c"/>
    <property type="match status" value="1"/>
</dbReference>
<feature type="domain" description="Response regulatory" evidence="6">
    <location>
        <begin position="394"/>
        <end position="508"/>
    </location>
</feature>
<dbReference type="EMBL" id="JACIJD010000005">
    <property type="protein sequence ID" value="MBB5693336.1"/>
    <property type="molecule type" value="Genomic_DNA"/>
</dbReference>
<keyword evidence="3 4" id="KW-0597">Phosphoprotein</keyword>
<evidence type="ECO:0000256" key="4">
    <source>
        <dbReference type="PROSITE-ProRule" id="PRU00169"/>
    </source>
</evidence>
<proteinExistence type="predicted"/>
<feature type="modified residue" description="4-aspartylphosphate" evidence="4">
    <location>
        <position position="444"/>
    </location>
</feature>
<dbReference type="InterPro" id="IPR003661">
    <property type="entry name" value="HisK_dim/P_dom"/>
</dbReference>
<dbReference type="InterPro" id="IPR011006">
    <property type="entry name" value="CheY-like_superfamily"/>
</dbReference>
<dbReference type="PROSITE" id="PS50109">
    <property type="entry name" value="HIS_KIN"/>
    <property type="match status" value="1"/>
</dbReference>
<keyword evidence="7" id="KW-0808">Transferase</keyword>
<dbReference type="InterPro" id="IPR036097">
    <property type="entry name" value="HisK_dim/P_sf"/>
</dbReference>
<dbReference type="PANTHER" id="PTHR43065:SF42">
    <property type="entry name" value="TWO-COMPONENT SENSOR PPRA"/>
    <property type="match status" value="1"/>
</dbReference>
<evidence type="ECO:0000256" key="3">
    <source>
        <dbReference type="ARBA" id="ARBA00022553"/>
    </source>
</evidence>
<dbReference type="Gene3D" id="1.10.287.130">
    <property type="match status" value="1"/>
</dbReference>
<dbReference type="Proteomes" id="UP000580654">
    <property type="component" value="Unassembled WGS sequence"/>
</dbReference>
<comment type="caution">
    <text evidence="7">The sequence shown here is derived from an EMBL/GenBank/DDBJ whole genome shotgun (WGS) entry which is preliminary data.</text>
</comment>
<protein>
    <recommendedName>
        <fullName evidence="2">histidine kinase</fullName>
        <ecNumber evidence="2">2.7.13.3</ecNumber>
    </recommendedName>
</protein>
<dbReference type="GO" id="GO:0000155">
    <property type="term" value="F:phosphorelay sensor kinase activity"/>
    <property type="evidence" value="ECO:0007669"/>
    <property type="project" value="InterPro"/>
</dbReference>
<dbReference type="Gene3D" id="3.30.565.10">
    <property type="entry name" value="Histidine kinase-like ATPase, C-terminal domain"/>
    <property type="match status" value="1"/>
</dbReference>
<feature type="domain" description="Histidine kinase" evidence="5">
    <location>
        <begin position="150"/>
        <end position="369"/>
    </location>
</feature>
<dbReference type="PANTHER" id="PTHR43065">
    <property type="entry name" value="SENSOR HISTIDINE KINASE"/>
    <property type="match status" value="1"/>
</dbReference>
<keyword evidence="7" id="KW-0418">Kinase</keyword>
<dbReference type="Gene3D" id="3.40.50.2300">
    <property type="match status" value="1"/>
</dbReference>
<dbReference type="SMART" id="SM00448">
    <property type="entry name" value="REC"/>
    <property type="match status" value="1"/>
</dbReference>
<dbReference type="SUPFAM" id="SSF52172">
    <property type="entry name" value="CheY-like"/>
    <property type="match status" value="1"/>
</dbReference>
<evidence type="ECO:0000256" key="2">
    <source>
        <dbReference type="ARBA" id="ARBA00012438"/>
    </source>
</evidence>
<dbReference type="SUPFAM" id="SSF47384">
    <property type="entry name" value="Homodimeric domain of signal transducing histidine kinase"/>
    <property type="match status" value="1"/>
</dbReference>
<name>A0A840XZN4_9PROT</name>
<dbReference type="SMART" id="SM00387">
    <property type="entry name" value="HATPase_c"/>
    <property type="match status" value="1"/>
</dbReference>
<gene>
    <name evidence="7" type="ORF">FHS87_001365</name>
</gene>
<dbReference type="InterPro" id="IPR005467">
    <property type="entry name" value="His_kinase_dom"/>
</dbReference>
<dbReference type="InterPro" id="IPR004358">
    <property type="entry name" value="Sig_transdc_His_kin-like_C"/>
</dbReference>
<sequence>MANGIRQVLGFGAARRVDGVEAGLAALLDALPQGAALLDSSDAVLRANEPLRAMLGPLQPLRPGMAVLSLFDPAAREAVRAWMGEEGPGWLEAGLAAPEGRAPVPASLHLAVLPEGRRALLVTDLSEQRRRREEAEAGEKLRAIGQLAGGIAHDVNNLLAIIMGAMDAAVSAAPRAAEALAPAQDAAARGAALVRRLLAFARRQQLEPRVLDLDEAVAAARPMLRSLLGSRIALEWRPGALGRRVRVDPVQLDQVLLNLVANARDAMGGEGRVTIATDTAVALGEEPGLPDALPPGRWTVLEVTDTGPGIPPEIIGHVFEPFFTTRAGQGGTGLGLATVHGVVRQSGGALQVESRPGLTRFRIFLPRHDGKAGEEPAPAPAAAPVATRNEAGRHILLVDDEAPLRRLTAVALERAGHRVTQAEGGEEALELIEEGLEPGAVISDISMPGLDGLALARAVRDRRPGLPVVLVSGYAEAALGEDLGRDGILFLAKPFRPAQLVELVSGLPLGERT</sequence>
<keyword evidence="8" id="KW-1185">Reference proteome</keyword>
<accession>A0A840XZN4</accession>
<dbReference type="PROSITE" id="PS50110">
    <property type="entry name" value="RESPONSE_REGULATORY"/>
    <property type="match status" value="1"/>
</dbReference>
<dbReference type="SUPFAM" id="SSF55874">
    <property type="entry name" value="ATPase domain of HSP90 chaperone/DNA topoisomerase II/histidine kinase"/>
    <property type="match status" value="1"/>
</dbReference>
<dbReference type="EC" id="2.7.13.3" evidence="2"/>
<dbReference type="InterPro" id="IPR036890">
    <property type="entry name" value="HATPase_C_sf"/>
</dbReference>
<comment type="catalytic activity">
    <reaction evidence="1">
        <text>ATP + protein L-histidine = ADP + protein N-phospho-L-histidine.</text>
        <dbReference type="EC" id="2.7.13.3"/>
    </reaction>
</comment>
<evidence type="ECO:0000256" key="1">
    <source>
        <dbReference type="ARBA" id="ARBA00000085"/>
    </source>
</evidence>
<reference evidence="7 8" key="1">
    <citation type="submission" date="2020-08" db="EMBL/GenBank/DDBJ databases">
        <title>Genomic Encyclopedia of Type Strains, Phase IV (KMG-IV): sequencing the most valuable type-strain genomes for metagenomic binning, comparative biology and taxonomic classification.</title>
        <authorList>
            <person name="Goeker M."/>
        </authorList>
    </citation>
    <scope>NUCLEOTIDE SEQUENCE [LARGE SCALE GENOMIC DNA]</scope>
    <source>
        <strain evidence="7 8">DSM 25622</strain>
    </source>
</reference>
<dbReference type="PRINTS" id="PR00344">
    <property type="entry name" value="BCTRLSENSOR"/>
</dbReference>
<evidence type="ECO:0000259" key="6">
    <source>
        <dbReference type="PROSITE" id="PS50110"/>
    </source>
</evidence>
<dbReference type="InterPro" id="IPR003594">
    <property type="entry name" value="HATPase_dom"/>
</dbReference>
<dbReference type="Pfam" id="PF00072">
    <property type="entry name" value="Response_reg"/>
    <property type="match status" value="1"/>
</dbReference>
<dbReference type="RefSeq" id="WP_184515324.1">
    <property type="nucleotide sequence ID" value="NZ_JACIJD010000005.1"/>
</dbReference>
<evidence type="ECO:0000313" key="8">
    <source>
        <dbReference type="Proteomes" id="UP000580654"/>
    </source>
</evidence>
<dbReference type="SMART" id="SM00388">
    <property type="entry name" value="HisKA"/>
    <property type="match status" value="1"/>
</dbReference>
<dbReference type="AlphaFoldDB" id="A0A840XZN4"/>
<evidence type="ECO:0000259" key="5">
    <source>
        <dbReference type="PROSITE" id="PS50109"/>
    </source>
</evidence>
<evidence type="ECO:0000313" key="7">
    <source>
        <dbReference type="EMBL" id="MBB5693336.1"/>
    </source>
</evidence>
<organism evidence="7 8">
    <name type="scientific">Muricoccus pecuniae</name>
    <dbReference type="NCBI Taxonomy" id="693023"/>
    <lineage>
        <taxon>Bacteria</taxon>
        <taxon>Pseudomonadati</taxon>
        <taxon>Pseudomonadota</taxon>
        <taxon>Alphaproteobacteria</taxon>
        <taxon>Acetobacterales</taxon>
        <taxon>Roseomonadaceae</taxon>
        <taxon>Muricoccus</taxon>
    </lineage>
</organism>